<dbReference type="Pfam" id="PF13094">
    <property type="entry name" value="CENP-Q"/>
    <property type="match status" value="1"/>
</dbReference>
<organism evidence="2 3">
    <name type="scientific">Triangularia setosa</name>
    <dbReference type="NCBI Taxonomy" id="2587417"/>
    <lineage>
        <taxon>Eukaryota</taxon>
        <taxon>Fungi</taxon>
        <taxon>Dikarya</taxon>
        <taxon>Ascomycota</taxon>
        <taxon>Pezizomycotina</taxon>
        <taxon>Sordariomycetes</taxon>
        <taxon>Sordariomycetidae</taxon>
        <taxon>Sordariales</taxon>
        <taxon>Podosporaceae</taxon>
        <taxon>Triangularia</taxon>
    </lineage>
</organism>
<evidence type="ECO:0000313" key="2">
    <source>
        <dbReference type="EMBL" id="KAK4175653.1"/>
    </source>
</evidence>
<name>A0AAN6W5A0_9PEZI</name>
<dbReference type="Proteomes" id="UP001302321">
    <property type="component" value="Unassembled WGS sequence"/>
</dbReference>
<feature type="region of interest" description="Disordered" evidence="1">
    <location>
        <begin position="1"/>
        <end position="402"/>
    </location>
</feature>
<proteinExistence type="predicted"/>
<evidence type="ECO:0000256" key="1">
    <source>
        <dbReference type="SAM" id="MobiDB-lite"/>
    </source>
</evidence>
<comment type="caution">
    <text evidence="2">The sequence shown here is derived from an EMBL/GenBank/DDBJ whole genome shotgun (WGS) entry which is preliminary data.</text>
</comment>
<sequence length="674" mass="74915">MAPDEPNQKRKRGRPAGASKPDENLSTRGVEAVQQNSRDDNVEAQTAPKRRGRPRKSDKSLPEEPAPEPSPAAEEKAPKRKGRLRKKPETAESDGVSVVEEESTQPVDTWETAPRRRGRPLQTQGFEEEAEDSAARADESSSTEPKKRGRKPRSLEVEASLEETSIPEAEEPAVAEPEESPNSRRKRGRPAKSQDAGPDEPEQSETRPRKRAKAAETVEEQQQQEEPRGRGRSGRKAAPTQQEDTELQDAEPTETDGRRRRKGRIFNEDASREEAEAEPEPQNKKKSAKNGSKSNGRLEPVVEQEEETQEEGQYSVRRGGRGQKSAENAAQAYPESNNQAQKRSSKKGPRGTLTKVSVSEAQNQTTSSSKQQSKKKIQQQPQPKAEEAEEPPQSPLQDTLSKAPYRHLAPKTLHIPRSTIRSKWTPLDPAAIATIDSLILDSYIPVLESLGTNSTRYTQSQTILRTFASRLHNKLVKGMPFPPATIGTKTTKGVSISAQEAELNFEKVLDASSHLQRQLDPVLHSVELLKTEKEREEAMLEQDYKNLRKLEENARAQARGWRERGKRDHVLAPGRKDNSTTGWDADEERGLEVVIKTEEERQVRGSVFEGVGEDREGEELVGLANQIGNHMESMRGNLGQIEGVVPAIQRSRAALQGVLGRYLSEEAYEGVVLG</sequence>
<feature type="compositionally biased region" description="Acidic residues" evidence="1">
    <location>
        <begin position="243"/>
        <end position="254"/>
    </location>
</feature>
<gene>
    <name evidence="2" type="ORF">QBC36DRAFT_240697</name>
</gene>
<feature type="compositionally biased region" description="Acidic residues" evidence="1">
    <location>
        <begin position="168"/>
        <end position="179"/>
    </location>
</feature>
<dbReference type="GO" id="GO:0003677">
    <property type="term" value="F:DNA binding"/>
    <property type="evidence" value="ECO:0007669"/>
    <property type="project" value="InterPro"/>
</dbReference>
<keyword evidence="3" id="KW-1185">Reference proteome</keyword>
<dbReference type="InterPro" id="IPR017956">
    <property type="entry name" value="AT_hook_DNA-bd_motif"/>
</dbReference>
<dbReference type="InterPro" id="IPR025212">
    <property type="entry name" value="CAD_CENP-Q"/>
</dbReference>
<feature type="compositionally biased region" description="Polar residues" evidence="1">
    <location>
        <begin position="354"/>
        <end position="366"/>
    </location>
</feature>
<protein>
    <submittedName>
        <fullName evidence="2">CENP-Q, a CENPA-CAD centromere complex subunit-domain-containing protein</fullName>
    </submittedName>
</protein>
<dbReference type="AlphaFoldDB" id="A0AAN6W5A0"/>
<reference evidence="2" key="1">
    <citation type="journal article" date="2023" name="Mol. Phylogenet. Evol.">
        <title>Genome-scale phylogeny and comparative genomics of the fungal order Sordariales.</title>
        <authorList>
            <person name="Hensen N."/>
            <person name="Bonometti L."/>
            <person name="Westerberg I."/>
            <person name="Brannstrom I.O."/>
            <person name="Guillou S."/>
            <person name="Cros-Aarteil S."/>
            <person name="Calhoun S."/>
            <person name="Haridas S."/>
            <person name="Kuo A."/>
            <person name="Mondo S."/>
            <person name="Pangilinan J."/>
            <person name="Riley R."/>
            <person name="LaButti K."/>
            <person name="Andreopoulos B."/>
            <person name="Lipzen A."/>
            <person name="Chen C."/>
            <person name="Yan M."/>
            <person name="Daum C."/>
            <person name="Ng V."/>
            <person name="Clum A."/>
            <person name="Steindorff A."/>
            <person name="Ohm R.A."/>
            <person name="Martin F."/>
            <person name="Silar P."/>
            <person name="Natvig D.O."/>
            <person name="Lalanne C."/>
            <person name="Gautier V."/>
            <person name="Ament-Velasquez S.L."/>
            <person name="Kruys A."/>
            <person name="Hutchinson M.I."/>
            <person name="Powell A.J."/>
            <person name="Barry K."/>
            <person name="Miller A.N."/>
            <person name="Grigoriev I.V."/>
            <person name="Debuchy R."/>
            <person name="Gladieux P."/>
            <person name="Hiltunen Thoren M."/>
            <person name="Johannesson H."/>
        </authorList>
    </citation>
    <scope>NUCLEOTIDE SEQUENCE</scope>
    <source>
        <strain evidence="2">CBS 892.96</strain>
    </source>
</reference>
<feature type="compositionally biased region" description="Basic and acidic residues" evidence="1">
    <location>
        <begin position="556"/>
        <end position="578"/>
    </location>
</feature>
<feature type="region of interest" description="Disordered" evidence="1">
    <location>
        <begin position="556"/>
        <end position="585"/>
    </location>
</feature>
<accession>A0AAN6W5A0</accession>
<feature type="compositionally biased region" description="Low complexity" evidence="1">
    <location>
        <begin position="289"/>
        <end position="301"/>
    </location>
</feature>
<dbReference type="PRINTS" id="PR00929">
    <property type="entry name" value="ATHOOK"/>
</dbReference>
<dbReference type="SMART" id="SM00384">
    <property type="entry name" value="AT_hook"/>
    <property type="match status" value="4"/>
</dbReference>
<dbReference type="EMBL" id="MU866226">
    <property type="protein sequence ID" value="KAK4175653.1"/>
    <property type="molecule type" value="Genomic_DNA"/>
</dbReference>
<reference evidence="2" key="2">
    <citation type="submission" date="2023-05" db="EMBL/GenBank/DDBJ databases">
        <authorList>
            <consortium name="Lawrence Berkeley National Laboratory"/>
            <person name="Steindorff A."/>
            <person name="Hensen N."/>
            <person name="Bonometti L."/>
            <person name="Westerberg I."/>
            <person name="Brannstrom I.O."/>
            <person name="Guillou S."/>
            <person name="Cros-Aarteil S."/>
            <person name="Calhoun S."/>
            <person name="Haridas S."/>
            <person name="Kuo A."/>
            <person name="Mondo S."/>
            <person name="Pangilinan J."/>
            <person name="Riley R."/>
            <person name="Labutti K."/>
            <person name="Andreopoulos B."/>
            <person name="Lipzen A."/>
            <person name="Chen C."/>
            <person name="Yanf M."/>
            <person name="Daum C."/>
            <person name="Ng V."/>
            <person name="Clum A."/>
            <person name="Ohm R."/>
            <person name="Martin F."/>
            <person name="Silar P."/>
            <person name="Natvig D."/>
            <person name="Lalanne C."/>
            <person name="Gautier V."/>
            <person name="Ament-Velasquez S.L."/>
            <person name="Kruys A."/>
            <person name="Hutchinson M.I."/>
            <person name="Powell A.J."/>
            <person name="Barry K."/>
            <person name="Miller A.N."/>
            <person name="Grigoriev I.V."/>
            <person name="Debuchy R."/>
            <person name="Gladieux P."/>
            <person name="Thoren M.H."/>
            <person name="Johannesson H."/>
        </authorList>
    </citation>
    <scope>NUCLEOTIDE SEQUENCE</scope>
    <source>
        <strain evidence="2">CBS 892.96</strain>
    </source>
</reference>
<feature type="compositionally biased region" description="Basic and acidic residues" evidence="1">
    <location>
        <begin position="265"/>
        <end position="274"/>
    </location>
</feature>
<evidence type="ECO:0000313" key="3">
    <source>
        <dbReference type="Proteomes" id="UP001302321"/>
    </source>
</evidence>